<keyword evidence="2" id="KW-0812">Transmembrane</keyword>
<name>A0AAD8JS75_TARER</name>
<feature type="compositionally biased region" description="Acidic residues" evidence="1">
    <location>
        <begin position="13"/>
        <end position="23"/>
    </location>
</feature>
<evidence type="ECO:0000313" key="4">
    <source>
        <dbReference type="Proteomes" id="UP001229421"/>
    </source>
</evidence>
<feature type="transmembrane region" description="Helical" evidence="2">
    <location>
        <begin position="153"/>
        <end position="175"/>
    </location>
</feature>
<accession>A0AAD8JS75</accession>
<proteinExistence type="predicted"/>
<keyword evidence="2" id="KW-1133">Transmembrane helix</keyword>
<keyword evidence="2" id="KW-0472">Membrane</keyword>
<comment type="caution">
    <text evidence="3">The sequence shown here is derived from an EMBL/GenBank/DDBJ whole genome shotgun (WGS) entry which is preliminary data.</text>
</comment>
<protein>
    <submittedName>
        <fullName evidence="3">Uncharacterized protein</fullName>
    </submittedName>
</protein>
<organism evidence="3 4">
    <name type="scientific">Tagetes erecta</name>
    <name type="common">African marigold</name>
    <dbReference type="NCBI Taxonomy" id="13708"/>
    <lineage>
        <taxon>Eukaryota</taxon>
        <taxon>Viridiplantae</taxon>
        <taxon>Streptophyta</taxon>
        <taxon>Embryophyta</taxon>
        <taxon>Tracheophyta</taxon>
        <taxon>Spermatophyta</taxon>
        <taxon>Magnoliopsida</taxon>
        <taxon>eudicotyledons</taxon>
        <taxon>Gunneridae</taxon>
        <taxon>Pentapetalae</taxon>
        <taxon>asterids</taxon>
        <taxon>campanulids</taxon>
        <taxon>Asterales</taxon>
        <taxon>Asteraceae</taxon>
        <taxon>Asteroideae</taxon>
        <taxon>Heliantheae alliance</taxon>
        <taxon>Tageteae</taxon>
        <taxon>Tagetes</taxon>
    </lineage>
</organism>
<feature type="transmembrane region" description="Helical" evidence="2">
    <location>
        <begin position="111"/>
        <end position="133"/>
    </location>
</feature>
<dbReference type="EMBL" id="JAUHHV010000011">
    <property type="protein sequence ID" value="KAK1408953.1"/>
    <property type="molecule type" value="Genomic_DNA"/>
</dbReference>
<reference evidence="3" key="1">
    <citation type="journal article" date="2023" name="bioRxiv">
        <title>Improved chromosome-level genome assembly for marigold (Tagetes erecta).</title>
        <authorList>
            <person name="Jiang F."/>
            <person name="Yuan L."/>
            <person name="Wang S."/>
            <person name="Wang H."/>
            <person name="Xu D."/>
            <person name="Wang A."/>
            <person name="Fan W."/>
        </authorList>
    </citation>
    <scope>NUCLEOTIDE SEQUENCE</scope>
    <source>
        <strain evidence="3">WSJ</strain>
        <tissue evidence="3">Leaf</tissue>
    </source>
</reference>
<feature type="region of interest" description="Disordered" evidence="1">
    <location>
        <begin position="1"/>
        <end position="48"/>
    </location>
</feature>
<gene>
    <name evidence="3" type="ORF">QVD17_41131</name>
</gene>
<evidence type="ECO:0000256" key="1">
    <source>
        <dbReference type="SAM" id="MobiDB-lite"/>
    </source>
</evidence>
<evidence type="ECO:0000313" key="3">
    <source>
        <dbReference type="EMBL" id="KAK1408953.1"/>
    </source>
</evidence>
<dbReference type="Proteomes" id="UP001229421">
    <property type="component" value="Unassembled WGS sequence"/>
</dbReference>
<sequence length="211" mass="23793">MKPQEVDGTLNVELDEDENDEPELPSNDTTQGGHEAKINDEENTTQNDDEIIDNEEQAHGLIMHNEEIFFNENGDENPNDKHNNEEDPQPNLPYLMIIVIRIIHDRSIAHGGWLSLILLVVVSTAALCSSLLIRDCLTWINFAHSNDSELEDIAAVPFKIWGRLVITVLSFVVSYEHTSIVDVMKPQEIDGTLNVELDEDENDEPELPSNV</sequence>
<evidence type="ECO:0000256" key="2">
    <source>
        <dbReference type="SAM" id="Phobius"/>
    </source>
</evidence>
<dbReference type="AlphaFoldDB" id="A0AAD8JS75"/>
<keyword evidence="4" id="KW-1185">Reference proteome</keyword>